<dbReference type="EMBL" id="BAAAWD010000016">
    <property type="protein sequence ID" value="GAA3027217.1"/>
    <property type="molecule type" value="Genomic_DNA"/>
</dbReference>
<sequence length="153" mass="16353">MTRRSYTSASHDQDAQVALDFELDDTVFIGEGGISIMDLSEYARLASQGVDSESPEGVAILADVYRGLLGDRVYNKFRAHCRKHRTDGKTLVAILQDLISAAADRPTSRPSDSSAGPPPVPGTSKVVSFSRGTVLLEEPAQVSTAEPQVVSFG</sequence>
<feature type="region of interest" description="Disordered" evidence="1">
    <location>
        <begin position="103"/>
        <end position="127"/>
    </location>
</feature>
<reference evidence="3" key="1">
    <citation type="journal article" date="2019" name="Int. J. Syst. Evol. Microbiol.">
        <title>The Global Catalogue of Microorganisms (GCM) 10K type strain sequencing project: providing services to taxonomists for standard genome sequencing and annotation.</title>
        <authorList>
            <consortium name="The Broad Institute Genomics Platform"/>
            <consortium name="The Broad Institute Genome Sequencing Center for Infectious Disease"/>
            <person name="Wu L."/>
            <person name="Ma J."/>
        </authorList>
    </citation>
    <scope>NUCLEOTIDE SEQUENCE [LARGE SCALE GENOMIC DNA]</scope>
    <source>
        <strain evidence="3">JCM 3106</strain>
    </source>
</reference>
<dbReference type="Proteomes" id="UP001499930">
    <property type="component" value="Unassembled WGS sequence"/>
</dbReference>
<organism evidence="2 3">
    <name type="scientific">Streptosporangium longisporum</name>
    <dbReference type="NCBI Taxonomy" id="46187"/>
    <lineage>
        <taxon>Bacteria</taxon>
        <taxon>Bacillati</taxon>
        <taxon>Actinomycetota</taxon>
        <taxon>Actinomycetes</taxon>
        <taxon>Streptosporangiales</taxon>
        <taxon>Streptosporangiaceae</taxon>
        <taxon>Streptosporangium</taxon>
    </lineage>
</organism>
<keyword evidence="3" id="KW-1185">Reference proteome</keyword>
<name>A0ABP6L2T8_9ACTN</name>
<evidence type="ECO:0000256" key="1">
    <source>
        <dbReference type="SAM" id="MobiDB-lite"/>
    </source>
</evidence>
<dbReference type="RefSeq" id="WP_344901912.1">
    <property type="nucleotide sequence ID" value="NZ_BAAAWD010000016.1"/>
</dbReference>
<evidence type="ECO:0000313" key="3">
    <source>
        <dbReference type="Proteomes" id="UP001499930"/>
    </source>
</evidence>
<evidence type="ECO:0000313" key="2">
    <source>
        <dbReference type="EMBL" id="GAA3027217.1"/>
    </source>
</evidence>
<comment type="caution">
    <text evidence="2">The sequence shown here is derived from an EMBL/GenBank/DDBJ whole genome shotgun (WGS) entry which is preliminary data.</text>
</comment>
<accession>A0ABP6L2T8</accession>
<protein>
    <submittedName>
        <fullName evidence="2">Uncharacterized protein</fullName>
    </submittedName>
</protein>
<proteinExistence type="predicted"/>
<gene>
    <name evidence="2" type="ORF">GCM10017559_61610</name>
</gene>